<proteinExistence type="predicted"/>
<dbReference type="GO" id="GO:0005886">
    <property type="term" value="C:plasma membrane"/>
    <property type="evidence" value="ECO:0007669"/>
    <property type="project" value="UniProtKB-SubCell"/>
</dbReference>
<comment type="subcellular location">
    <subcellularLocation>
        <location evidence="1">Cell membrane</location>
        <topology evidence="1">Multi-pass membrane protein</topology>
    </subcellularLocation>
</comment>
<evidence type="ECO:0000256" key="7">
    <source>
        <dbReference type="ARBA" id="ARBA00023136"/>
    </source>
</evidence>
<evidence type="ECO:0000256" key="3">
    <source>
        <dbReference type="ARBA" id="ARBA00022606"/>
    </source>
</evidence>
<accession>B0WDQ6</accession>
<dbReference type="GO" id="GO:0004984">
    <property type="term" value="F:olfactory receptor activity"/>
    <property type="evidence" value="ECO:0007669"/>
    <property type="project" value="InterPro"/>
</dbReference>
<evidence type="ECO:0000313" key="10">
    <source>
        <dbReference type="EMBL" id="EDS44809.1"/>
    </source>
</evidence>
<keyword evidence="2" id="KW-1003">Cell membrane</keyword>
<evidence type="ECO:0000256" key="4">
    <source>
        <dbReference type="ARBA" id="ARBA00022692"/>
    </source>
</evidence>
<dbReference type="GO" id="GO:0007165">
    <property type="term" value="P:signal transduction"/>
    <property type="evidence" value="ECO:0007669"/>
    <property type="project" value="UniProtKB-KW"/>
</dbReference>
<dbReference type="InterPro" id="IPR004117">
    <property type="entry name" value="7tm6_olfct_rcpt"/>
</dbReference>
<dbReference type="EnsemblMetazoa" id="CPIJ005404-RA">
    <property type="protein sequence ID" value="CPIJ005404-PA"/>
    <property type="gene ID" value="CPIJ005404"/>
</dbReference>
<keyword evidence="9" id="KW-0807">Transducer</keyword>
<evidence type="ECO:0000256" key="8">
    <source>
        <dbReference type="ARBA" id="ARBA00023170"/>
    </source>
</evidence>
<name>B0WDQ6_CULQU</name>
<dbReference type="EMBL" id="DS231900">
    <property type="protein sequence ID" value="EDS44809.1"/>
    <property type="molecule type" value="Genomic_DNA"/>
</dbReference>
<evidence type="ECO:0000256" key="5">
    <source>
        <dbReference type="ARBA" id="ARBA00022725"/>
    </source>
</evidence>
<gene>
    <name evidence="11" type="primary">6036853</name>
    <name evidence="10" type="ORF">CpipJ_CPIJ005404</name>
</gene>
<keyword evidence="7" id="KW-0472">Membrane</keyword>
<evidence type="ECO:0000256" key="1">
    <source>
        <dbReference type="ARBA" id="ARBA00004651"/>
    </source>
</evidence>
<keyword evidence="6" id="KW-1133">Transmembrane helix</keyword>
<evidence type="ECO:0000313" key="12">
    <source>
        <dbReference type="Proteomes" id="UP000002320"/>
    </source>
</evidence>
<evidence type="ECO:0000256" key="2">
    <source>
        <dbReference type="ARBA" id="ARBA00022475"/>
    </source>
</evidence>
<keyword evidence="3" id="KW-0716">Sensory transduction</keyword>
<evidence type="ECO:0000256" key="9">
    <source>
        <dbReference type="ARBA" id="ARBA00023224"/>
    </source>
</evidence>
<dbReference type="VEuPathDB" id="VectorBase:CQUJHB015413"/>
<reference evidence="11" key="2">
    <citation type="submission" date="2020-05" db="UniProtKB">
        <authorList>
            <consortium name="EnsemblMetazoa"/>
        </authorList>
    </citation>
    <scope>IDENTIFICATION</scope>
    <source>
        <strain evidence="11">JHB</strain>
    </source>
</reference>
<dbReference type="PANTHER" id="PTHR21137:SF35">
    <property type="entry name" value="ODORANT RECEPTOR 19A-RELATED"/>
    <property type="match status" value="1"/>
</dbReference>
<dbReference type="KEGG" id="cqu:CpipJ_CPIJ005404"/>
<dbReference type="GO" id="GO:0005549">
    <property type="term" value="F:odorant binding"/>
    <property type="evidence" value="ECO:0007669"/>
    <property type="project" value="InterPro"/>
</dbReference>
<dbReference type="InParanoid" id="B0WDQ6"/>
<dbReference type="Proteomes" id="UP000002320">
    <property type="component" value="Unassembled WGS sequence"/>
</dbReference>
<protein>
    <submittedName>
        <fullName evidence="10 11">Uncharacterized protein</fullName>
    </submittedName>
</protein>
<sequence>MEFVKGLRRFRIFQHSQTNPAEFHRHVIVAPNAAARLAGLDIFTEESNHSRQLDHFRDPLRNFNATNIEKQTGATRHTSNSTAIFFTSFSIIKRYQEHVNCFLGTILAVKSEQLQLAIYEVPWYKLSLPNQRSMQILLHASQKPVCLTLIFYPIDMPTFLQMYKTIYSIFTMLLTVREE</sequence>
<dbReference type="VEuPathDB" id="VectorBase:CPIJ005404"/>
<dbReference type="AlphaFoldDB" id="B0WDQ6"/>
<evidence type="ECO:0000313" key="11">
    <source>
        <dbReference type="EnsemblMetazoa" id="CPIJ005404-PA"/>
    </source>
</evidence>
<dbReference type="PANTHER" id="PTHR21137">
    <property type="entry name" value="ODORANT RECEPTOR"/>
    <property type="match status" value="1"/>
</dbReference>
<dbReference type="HOGENOM" id="CLU_1504919_0_0_1"/>
<keyword evidence="4" id="KW-0812">Transmembrane</keyword>
<keyword evidence="5" id="KW-0552">Olfaction</keyword>
<reference evidence="10" key="1">
    <citation type="submission" date="2007-03" db="EMBL/GenBank/DDBJ databases">
        <title>Annotation of Culex pipiens quinquefasciatus.</title>
        <authorList>
            <consortium name="The Broad Institute Genome Sequencing Platform"/>
            <person name="Atkinson P.W."/>
            <person name="Hemingway J."/>
            <person name="Christensen B.M."/>
            <person name="Higgs S."/>
            <person name="Kodira C."/>
            <person name="Hannick L."/>
            <person name="Megy K."/>
            <person name="O'Leary S."/>
            <person name="Pearson M."/>
            <person name="Haas B.J."/>
            <person name="Mauceli E."/>
            <person name="Wortman J.R."/>
            <person name="Lee N.H."/>
            <person name="Guigo R."/>
            <person name="Stanke M."/>
            <person name="Alvarado L."/>
            <person name="Amedeo P."/>
            <person name="Antoine C.H."/>
            <person name="Arensburger P."/>
            <person name="Bidwell S.L."/>
            <person name="Crawford M."/>
            <person name="Camaro F."/>
            <person name="Devon K."/>
            <person name="Engels R."/>
            <person name="Hammond M."/>
            <person name="Howarth C."/>
            <person name="Koehrsen M."/>
            <person name="Lawson D."/>
            <person name="Montgomery P."/>
            <person name="Nene V."/>
            <person name="Nusbaum C."/>
            <person name="Puiu D."/>
            <person name="Romero-Severson J."/>
            <person name="Severson D.W."/>
            <person name="Shumway M."/>
            <person name="Sisk P."/>
            <person name="Stolte C."/>
            <person name="Zeng Q."/>
            <person name="Eisenstadt E."/>
            <person name="Fraser-Liggett C."/>
            <person name="Strausberg R."/>
            <person name="Galagan J."/>
            <person name="Birren B."/>
            <person name="Collins F.H."/>
        </authorList>
    </citation>
    <scope>NUCLEOTIDE SEQUENCE [LARGE SCALE GENOMIC DNA]</scope>
    <source>
        <strain evidence="10">JHB</strain>
    </source>
</reference>
<keyword evidence="8" id="KW-0675">Receptor</keyword>
<organism>
    <name type="scientific">Culex quinquefasciatus</name>
    <name type="common">Southern house mosquito</name>
    <name type="synonym">Culex pungens</name>
    <dbReference type="NCBI Taxonomy" id="7176"/>
    <lineage>
        <taxon>Eukaryota</taxon>
        <taxon>Metazoa</taxon>
        <taxon>Ecdysozoa</taxon>
        <taxon>Arthropoda</taxon>
        <taxon>Hexapoda</taxon>
        <taxon>Insecta</taxon>
        <taxon>Pterygota</taxon>
        <taxon>Neoptera</taxon>
        <taxon>Endopterygota</taxon>
        <taxon>Diptera</taxon>
        <taxon>Nematocera</taxon>
        <taxon>Culicoidea</taxon>
        <taxon>Culicidae</taxon>
        <taxon>Culicinae</taxon>
        <taxon>Culicini</taxon>
        <taxon>Culex</taxon>
        <taxon>Culex</taxon>
    </lineage>
</organism>
<evidence type="ECO:0000256" key="6">
    <source>
        <dbReference type="ARBA" id="ARBA00022989"/>
    </source>
</evidence>
<dbReference type="OrthoDB" id="6765072at2759"/>
<keyword evidence="12" id="KW-1185">Reference proteome</keyword>
<dbReference type="Pfam" id="PF02949">
    <property type="entry name" value="7tm_6"/>
    <property type="match status" value="1"/>
</dbReference>